<protein>
    <submittedName>
        <fullName evidence="2">Uncharacterized protein</fullName>
    </submittedName>
</protein>
<accession>A0ABR4JLG6</accession>
<feature type="region of interest" description="Disordered" evidence="1">
    <location>
        <begin position="440"/>
        <end position="487"/>
    </location>
</feature>
<feature type="compositionally biased region" description="Basic and acidic residues" evidence="1">
    <location>
        <begin position="447"/>
        <end position="458"/>
    </location>
</feature>
<keyword evidence="3" id="KW-1185">Reference proteome</keyword>
<dbReference type="Proteomes" id="UP001610446">
    <property type="component" value="Unassembled WGS sequence"/>
</dbReference>
<evidence type="ECO:0000256" key="1">
    <source>
        <dbReference type="SAM" id="MobiDB-lite"/>
    </source>
</evidence>
<dbReference type="EMBL" id="JBFXLU010000116">
    <property type="protein sequence ID" value="KAL2840889.1"/>
    <property type="molecule type" value="Genomic_DNA"/>
</dbReference>
<sequence length="577" mass="65409">MHTPEQVFSEPFEPEAVHSGAFTYTPDGHLLFDGYPRATWRQLEFRAKSAEIPWIVAQLSLWGIPFRETDTDLVLRAKLRSALGSIQSSGISPAVRAIEASLRKAYEKQMQEFEKAHLDWRKQEFSKLRNPSDEANFDAQLFVAKYFLTEHHGTPDKTKQKTPLILSEKGLNTRPLSDCVLKIPGLVIRETNVGTVVGWKEAIPPVIKELFATLQRQQHTLPDGLQSAEAEFDIDLFLAKYFLKESTGQSDPRKTRYLVRVRQSMGMNLFLEKAVREIPGLHIRTTKSTGVFFDGYFYIGWDLERIEEKVRAVNQGKARKDAKMKAEYEAQERELRGRWEKTKNEEIDRSNSLMKPHLDFMATASPATDEFTLADLAGSYLVQSYEMQHELLVDAWDALGMHVQLPKSPHGAVACMDFGFVKGMMLLALSEQSLRRFCEEMSAGQERPNEEKSARADAEAAVTVPGTRKRKRNGSAQKPKGLTPSVNRALGIGSGMRRVFFRWVGEDPKSREIEAGLDDVLNCGYLDFEASKGVARGRLAYFPRPFGKHMVALSLYKVSGEPREEPSRNWLDYPTPK</sequence>
<proteinExistence type="predicted"/>
<organism evidence="2 3">
    <name type="scientific">Aspergillus pseudoustus</name>
    <dbReference type="NCBI Taxonomy" id="1810923"/>
    <lineage>
        <taxon>Eukaryota</taxon>
        <taxon>Fungi</taxon>
        <taxon>Dikarya</taxon>
        <taxon>Ascomycota</taxon>
        <taxon>Pezizomycotina</taxon>
        <taxon>Eurotiomycetes</taxon>
        <taxon>Eurotiomycetidae</taxon>
        <taxon>Eurotiales</taxon>
        <taxon>Aspergillaceae</taxon>
        <taxon>Aspergillus</taxon>
        <taxon>Aspergillus subgen. Nidulantes</taxon>
    </lineage>
</organism>
<reference evidence="2 3" key="1">
    <citation type="submission" date="2024-07" db="EMBL/GenBank/DDBJ databases">
        <title>Section-level genome sequencing and comparative genomics of Aspergillus sections Usti and Cavernicolus.</title>
        <authorList>
            <consortium name="Lawrence Berkeley National Laboratory"/>
            <person name="Nybo J.L."/>
            <person name="Vesth T.C."/>
            <person name="Theobald S."/>
            <person name="Frisvad J.C."/>
            <person name="Larsen T.O."/>
            <person name="Kjaerboelling I."/>
            <person name="Rothschild-Mancinelli K."/>
            <person name="Lyhne E.K."/>
            <person name="Kogle M.E."/>
            <person name="Barry K."/>
            <person name="Clum A."/>
            <person name="Na H."/>
            <person name="Ledsgaard L."/>
            <person name="Lin J."/>
            <person name="Lipzen A."/>
            <person name="Kuo A."/>
            <person name="Riley R."/>
            <person name="Mondo S."/>
            <person name="Labutti K."/>
            <person name="Haridas S."/>
            <person name="Pangalinan J."/>
            <person name="Salamov A.A."/>
            <person name="Simmons B.A."/>
            <person name="Magnuson J.K."/>
            <person name="Chen J."/>
            <person name="Drula E."/>
            <person name="Henrissat B."/>
            <person name="Wiebenga A."/>
            <person name="Lubbers R.J."/>
            <person name="Gomes A.C."/>
            <person name="Makela M.R."/>
            <person name="Stajich J."/>
            <person name="Grigoriev I.V."/>
            <person name="Mortensen U.H."/>
            <person name="De Vries R.P."/>
            <person name="Baker S.E."/>
            <person name="Andersen M.R."/>
        </authorList>
    </citation>
    <scope>NUCLEOTIDE SEQUENCE [LARGE SCALE GENOMIC DNA]</scope>
    <source>
        <strain evidence="2 3">CBS 123904</strain>
    </source>
</reference>
<gene>
    <name evidence="2" type="ORF">BJY01DRAFT_249821</name>
</gene>
<comment type="caution">
    <text evidence="2">The sequence shown here is derived from an EMBL/GenBank/DDBJ whole genome shotgun (WGS) entry which is preliminary data.</text>
</comment>
<name>A0ABR4JLG6_9EURO</name>
<evidence type="ECO:0000313" key="2">
    <source>
        <dbReference type="EMBL" id="KAL2840889.1"/>
    </source>
</evidence>
<evidence type="ECO:0000313" key="3">
    <source>
        <dbReference type="Proteomes" id="UP001610446"/>
    </source>
</evidence>